<accession>A0A179FFZ9</accession>
<feature type="region of interest" description="Disordered" evidence="1">
    <location>
        <begin position="84"/>
        <end position="132"/>
    </location>
</feature>
<dbReference type="AlphaFoldDB" id="A0A179FFZ9"/>
<name>A0A179FFZ9_METCM</name>
<feature type="domain" description="PA14" evidence="3">
    <location>
        <begin position="173"/>
        <end position="334"/>
    </location>
</feature>
<organism evidence="4 5">
    <name type="scientific">Pochonia chlamydosporia 170</name>
    <dbReference type="NCBI Taxonomy" id="1380566"/>
    <lineage>
        <taxon>Eukaryota</taxon>
        <taxon>Fungi</taxon>
        <taxon>Dikarya</taxon>
        <taxon>Ascomycota</taxon>
        <taxon>Pezizomycotina</taxon>
        <taxon>Sordariomycetes</taxon>
        <taxon>Hypocreomycetidae</taxon>
        <taxon>Hypocreales</taxon>
        <taxon>Clavicipitaceae</taxon>
        <taxon>Pochonia</taxon>
    </lineage>
</organism>
<evidence type="ECO:0000256" key="1">
    <source>
        <dbReference type="SAM" id="MobiDB-lite"/>
    </source>
</evidence>
<reference evidence="4 5" key="1">
    <citation type="journal article" date="2016" name="PLoS Pathog.">
        <title>Biosynthesis of antibiotic leucinostatins in bio-control fungus Purpureocillium lilacinum and their inhibition on phytophthora revealed by genome mining.</title>
        <authorList>
            <person name="Wang G."/>
            <person name="Liu Z."/>
            <person name="Lin R."/>
            <person name="Li E."/>
            <person name="Mao Z."/>
            <person name="Ling J."/>
            <person name="Yang Y."/>
            <person name="Yin W.B."/>
            <person name="Xie B."/>
        </authorList>
    </citation>
    <scope>NUCLEOTIDE SEQUENCE [LARGE SCALE GENOMIC DNA]</scope>
    <source>
        <strain evidence="4">170</strain>
    </source>
</reference>
<dbReference type="KEGG" id="pchm:VFPPC_05721"/>
<dbReference type="Pfam" id="PF10528">
    <property type="entry name" value="GLEYA"/>
    <property type="match status" value="1"/>
</dbReference>
<evidence type="ECO:0000313" key="5">
    <source>
        <dbReference type="Proteomes" id="UP000078397"/>
    </source>
</evidence>
<dbReference type="OrthoDB" id="4792629at2759"/>
<dbReference type="InterPro" id="IPR037524">
    <property type="entry name" value="PA14/GLEYA"/>
</dbReference>
<evidence type="ECO:0000313" key="4">
    <source>
        <dbReference type="EMBL" id="OAQ64452.1"/>
    </source>
</evidence>
<dbReference type="EMBL" id="LSBJ02000005">
    <property type="protein sequence ID" value="OAQ64452.1"/>
    <property type="molecule type" value="Genomic_DNA"/>
</dbReference>
<dbReference type="PROSITE" id="PS51820">
    <property type="entry name" value="PA14"/>
    <property type="match status" value="1"/>
</dbReference>
<keyword evidence="5" id="KW-1185">Reference proteome</keyword>
<dbReference type="RefSeq" id="XP_018141766.1">
    <property type="nucleotide sequence ID" value="XM_018284868.1"/>
</dbReference>
<proteinExistence type="predicted"/>
<sequence length="347" mass="37462">MAAAFYLSKAFLLAFSLRAVAALDLDVDVDLDLDIGVDGRLPCKTTITIPYVGTCTTSTTIFPCGTGPATLVIQTPIITQTCGPTGTTTKQASHTSTSHHTTTQPTTTKPIPTTTKTTTKTPEPTPGGPCPLIKPRCHASGLDIDYYSNPFAGYSREGSLPWSYYITQKLRPLQSSSTNVTFFPQDFGPPANLPKIYPRPDLPGLWYAVGWTKETNGGIKVDANNFTLVYSGFYRAPETGKYTLCTTADNENDIFFGHGKAFDCLTGSVDTSVKPLVISTGGSYVNGIKCADLDLVKDSYYPLRSVMGDWQGPSAFNVTIKTPSQKFEDRKNNFAGLAYPLSCHLGL</sequence>
<comment type="caution">
    <text evidence="4">The sequence shown here is derived from an EMBL/GenBank/DDBJ whole genome shotgun (WGS) entry which is preliminary data.</text>
</comment>
<feature type="signal peptide" evidence="2">
    <location>
        <begin position="1"/>
        <end position="22"/>
    </location>
</feature>
<feature type="compositionally biased region" description="Low complexity" evidence="1">
    <location>
        <begin position="84"/>
        <end position="122"/>
    </location>
</feature>
<feature type="chain" id="PRO_5008101669" evidence="2">
    <location>
        <begin position="23"/>
        <end position="347"/>
    </location>
</feature>
<dbReference type="GeneID" id="28848862"/>
<dbReference type="Proteomes" id="UP000078397">
    <property type="component" value="Unassembled WGS sequence"/>
</dbReference>
<evidence type="ECO:0000256" key="2">
    <source>
        <dbReference type="SAM" id="SignalP"/>
    </source>
</evidence>
<evidence type="ECO:0000259" key="3">
    <source>
        <dbReference type="PROSITE" id="PS51820"/>
    </source>
</evidence>
<dbReference type="InterPro" id="IPR018871">
    <property type="entry name" value="GLEYA_adhesin_domain"/>
</dbReference>
<keyword evidence="2" id="KW-0732">Signal</keyword>
<gene>
    <name evidence="4" type="ORF">VFPPC_05721</name>
</gene>
<dbReference type="Gene3D" id="2.60.120.1560">
    <property type="match status" value="1"/>
</dbReference>
<protein>
    <submittedName>
        <fullName evidence="4">Floculation protein FLO1</fullName>
    </submittedName>
</protein>